<proteinExistence type="predicted"/>
<accession>A0ABQ5UGR0</accession>
<sequence length="330" mass="36377">MHADPEAMPYQSPAWLDSICAMGGYRDVSRFYDFGDGRHYVMPLVARSGLASVLNTASSLPPAWGIGGLIGSAAPHVEELSAIFADLRDLPYQRIKIRPNPRDGELWAAAKPNTVLAVPRLAHVLDLEGGFEHVWTKRFSGNTRNAVRKAEKLGVVTQSDSAGALLPVFYELLQRSFDRWAAKQNEPRLLTRLRGGMRDPIEKFQTIIDKLGEDCRIWAAWVDGRPAAAIFVLQQHNVNDARGAMDRALVGSTGANDLIQKLAIEHAANAGCRYYHMGESGTSSSLALFKARFGAAPYAYAEYIIEKLPITRLDAGLRAMVKRVIGFRDN</sequence>
<dbReference type="Proteomes" id="UP001161406">
    <property type="component" value="Unassembled WGS sequence"/>
</dbReference>
<comment type="caution">
    <text evidence="2">The sequence shown here is derived from an EMBL/GenBank/DDBJ whole genome shotgun (WGS) entry which is preliminary data.</text>
</comment>
<organism evidence="2 3">
    <name type="scientific">Devosia yakushimensis</name>
    <dbReference type="NCBI Taxonomy" id="470028"/>
    <lineage>
        <taxon>Bacteria</taxon>
        <taxon>Pseudomonadati</taxon>
        <taxon>Pseudomonadota</taxon>
        <taxon>Alphaproteobacteria</taxon>
        <taxon>Hyphomicrobiales</taxon>
        <taxon>Devosiaceae</taxon>
        <taxon>Devosia</taxon>
    </lineage>
</organism>
<name>A0ABQ5UGR0_9HYPH</name>
<dbReference type="Gene3D" id="3.40.630.30">
    <property type="match status" value="1"/>
</dbReference>
<dbReference type="EMBL" id="BSNG01000001">
    <property type="protein sequence ID" value="GLQ10656.1"/>
    <property type="molecule type" value="Genomic_DNA"/>
</dbReference>
<dbReference type="Pfam" id="PF13480">
    <property type="entry name" value="Acetyltransf_6"/>
    <property type="match status" value="1"/>
</dbReference>
<feature type="domain" description="BioF2-like acetyltransferase" evidence="1">
    <location>
        <begin position="138"/>
        <end position="279"/>
    </location>
</feature>
<reference evidence="2" key="2">
    <citation type="submission" date="2023-01" db="EMBL/GenBank/DDBJ databases">
        <title>Draft genome sequence of Devosia yakushimensis strain NBRC 103855.</title>
        <authorList>
            <person name="Sun Q."/>
            <person name="Mori K."/>
        </authorList>
    </citation>
    <scope>NUCLEOTIDE SEQUENCE</scope>
    <source>
        <strain evidence="2">NBRC 103855</strain>
    </source>
</reference>
<evidence type="ECO:0000313" key="2">
    <source>
        <dbReference type="EMBL" id="GLQ10656.1"/>
    </source>
</evidence>
<protein>
    <recommendedName>
        <fullName evidence="1">BioF2-like acetyltransferase domain-containing protein</fullName>
    </recommendedName>
</protein>
<keyword evidence="3" id="KW-1185">Reference proteome</keyword>
<dbReference type="InterPro" id="IPR016181">
    <property type="entry name" value="Acyl_CoA_acyltransferase"/>
</dbReference>
<evidence type="ECO:0000313" key="3">
    <source>
        <dbReference type="Proteomes" id="UP001161406"/>
    </source>
</evidence>
<dbReference type="SUPFAM" id="SSF55729">
    <property type="entry name" value="Acyl-CoA N-acyltransferases (Nat)"/>
    <property type="match status" value="1"/>
</dbReference>
<gene>
    <name evidence="2" type="ORF">GCM10007913_25880</name>
</gene>
<dbReference type="InterPro" id="IPR038740">
    <property type="entry name" value="BioF2-like_GNAT_dom"/>
</dbReference>
<reference evidence="2" key="1">
    <citation type="journal article" date="2014" name="Int. J. Syst. Evol. Microbiol.">
        <title>Complete genome of a new Firmicutes species belonging to the dominant human colonic microbiota ('Ruminococcus bicirculans') reveals two chromosomes and a selective capacity to utilize plant glucans.</title>
        <authorList>
            <consortium name="NISC Comparative Sequencing Program"/>
            <person name="Wegmann U."/>
            <person name="Louis P."/>
            <person name="Goesmann A."/>
            <person name="Henrissat B."/>
            <person name="Duncan S.H."/>
            <person name="Flint H.J."/>
        </authorList>
    </citation>
    <scope>NUCLEOTIDE SEQUENCE</scope>
    <source>
        <strain evidence="2">NBRC 103855</strain>
    </source>
</reference>
<evidence type="ECO:0000259" key="1">
    <source>
        <dbReference type="Pfam" id="PF13480"/>
    </source>
</evidence>